<dbReference type="Pfam" id="PF04134">
    <property type="entry name" value="DCC1-like"/>
    <property type="match status" value="1"/>
</dbReference>
<protein>
    <submittedName>
        <fullName evidence="1">Thiol-disulfide oxidoreductase</fullName>
    </submittedName>
</protein>
<evidence type="ECO:0000313" key="2">
    <source>
        <dbReference type="Proteomes" id="UP000034681"/>
    </source>
</evidence>
<dbReference type="InterPro" id="IPR044691">
    <property type="entry name" value="DCC1_Trx"/>
</dbReference>
<reference evidence="1" key="1">
    <citation type="submission" date="2012-04" db="EMBL/GenBank/DDBJ databases">
        <authorList>
            <person name="Borisov I.G."/>
            <person name="Ivanikova N.V."/>
            <person name="Pinevich A.V."/>
        </authorList>
    </citation>
    <scope>NUCLEOTIDE SEQUENCE</scope>
    <source>
        <strain evidence="1">CALU 1027</strain>
    </source>
</reference>
<gene>
    <name evidence="1" type="ORF">PROH_02145</name>
</gene>
<dbReference type="RefSeq" id="WP_017713794.1">
    <property type="nucleotide sequence ID" value="NZ_KB235941.1"/>
</dbReference>
<dbReference type="AlphaFoldDB" id="A0A0M2Q1M6"/>
<proteinExistence type="predicted"/>
<accession>A0A0M2Q1M6</accession>
<keyword evidence="2" id="KW-1185">Reference proteome</keyword>
<comment type="caution">
    <text evidence="1">The sequence shown here is derived from an EMBL/GenBank/DDBJ whole genome shotgun (WGS) entry which is preliminary data.</text>
</comment>
<name>A0A0M2Q1M6_PROHO</name>
<dbReference type="eggNOG" id="COG3011">
    <property type="taxonomic scope" value="Bacteria"/>
</dbReference>
<organism evidence="1 2">
    <name type="scientific">Prochlorothrix hollandica PCC 9006 = CALU 1027</name>
    <dbReference type="NCBI Taxonomy" id="317619"/>
    <lineage>
        <taxon>Bacteria</taxon>
        <taxon>Bacillati</taxon>
        <taxon>Cyanobacteriota</taxon>
        <taxon>Cyanophyceae</taxon>
        <taxon>Prochlorotrichales</taxon>
        <taxon>Prochlorotrichaceae</taxon>
        <taxon>Prochlorothrix</taxon>
    </lineage>
</organism>
<dbReference type="EMBL" id="AJTX02000002">
    <property type="protein sequence ID" value="KKJ01208.1"/>
    <property type="molecule type" value="Genomic_DNA"/>
</dbReference>
<dbReference type="OrthoDB" id="5294764at2"/>
<dbReference type="GO" id="GO:0015035">
    <property type="term" value="F:protein-disulfide reductase activity"/>
    <property type="evidence" value="ECO:0007669"/>
    <property type="project" value="InterPro"/>
</dbReference>
<dbReference type="STRING" id="317619.GCA_000332315_03603"/>
<evidence type="ECO:0000313" key="1">
    <source>
        <dbReference type="EMBL" id="KKJ01208.1"/>
    </source>
</evidence>
<dbReference type="PANTHER" id="PTHR34290">
    <property type="entry name" value="SI:CH73-390P7.2"/>
    <property type="match status" value="1"/>
</dbReference>
<dbReference type="InterPro" id="IPR007263">
    <property type="entry name" value="DCC1-like"/>
</dbReference>
<dbReference type="Proteomes" id="UP000034681">
    <property type="component" value="Unassembled WGS sequence"/>
</dbReference>
<sequence length="157" mass="17426">MVSSPQIPNPNPNSPPPWIIELLYDGLCPLCMREVNFLRRRDGDRGRIAFVDVAADDYCAADHGGIDFETAMGRIHALRADGTVLRNVEVFREIYTVLGLGWVYGVTRLPGVGALADWVYGLWADRRLAVTGRPDLATLVAQRQQRLGCDGDRCRAD</sequence>
<dbReference type="PANTHER" id="PTHR34290:SF2">
    <property type="entry name" value="OS04G0668800 PROTEIN"/>
    <property type="match status" value="1"/>
</dbReference>